<dbReference type="EMBL" id="LATL02000354">
    <property type="protein sequence ID" value="KKD34469.1"/>
    <property type="molecule type" value="Genomic_DNA"/>
</dbReference>
<dbReference type="PATRIC" id="fig|1637645.4.peg.6934"/>
<accession>A0A0F5Y6H2</accession>
<name>A0A0F5Y6H2_9CYAN</name>
<dbReference type="InterPro" id="IPR011335">
    <property type="entry name" value="Restrct_endonuc-II-like"/>
</dbReference>
<dbReference type="PANTHER" id="PTHR34107:SF6">
    <property type="entry name" value="SLR0981 PROTEIN"/>
    <property type="match status" value="1"/>
</dbReference>
<dbReference type="CDD" id="cd06260">
    <property type="entry name" value="DUF820-like"/>
    <property type="match status" value="1"/>
</dbReference>
<dbReference type="AlphaFoldDB" id="A0A0F5Y6H2"/>
<dbReference type="Pfam" id="PF05685">
    <property type="entry name" value="Uma2"/>
    <property type="match status" value="1"/>
</dbReference>
<dbReference type="Proteomes" id="UP000033607">
    <property type="component" value="Unassembled WGS sequence"/>
</dbReference>
<organism evidence="2 4">
    <name type="scientific">Limnoraphis robusta CS-951</name>
    <dbReference type="NCBI Taxonomy" id="1637645"/>
    <lineage>
        <taxon>Bacteria</taxon>
        <taxon>Bacillati</taxon>
        <taxon>Cyanobacteriota</taxon>
        <taxon>Cyanophyceae</taxon>
        <taxon>Oscillatoriophycideae</taxon>
        <taxon>Oscillatoriales</taxon>
        <taxon>Sirenicapillariaceae</taxon>
        <taxon>Limnoraphis</taxon>
    </lineage>
</organism>
<dbReference type="OrthoDB" id="455378at2"/>
<feature type="domain" description="Putative restriction endonuclease" evidence="1">
    <location>
        <begin position="17"/>
        <end position="187"/>
    </location>
</feature>
<gene>
    <name evidence="2" type="ORF">WN50_30670</name>
    <name evidence="3" type="ORF">WN50_39730</name>
</gene>
<proteinExistence type="predicted"/>
<evidence type="ECO:0000313" key="2">
    <source>
        <dbReference type="EMBL" id="KKD34469.1"/>
    </source>
</evidence>
<dbReference type="SUPFAM" id="SSF52980">
    <property type="entry name" value="Restriction endonuclease-like"/>
    <property type="match status" value="1"/>
</dbReference>
<dbReference type="Gene3D" id="3.90.1570.10">
    <property type="entry name" value="tt1808, chain A"/>
    <property type="match status" value="1"/>
</dbReference>
<dbReference type="PANTHER" id="PTHR34107">
    <property type="entry name" value="SLL0198 PROTEIN-RELATED"/>
    <property type="match status" value="1"/>
</dbReference>
<evidence type="ECO:0000313" key="4">
    <source>
        <dbReference type="Proteomes" id="UP000033607"/>
    </source>
</evidence>
<comment type="caution">
    <text evidence="2">The sequence shown here is derived from an EMBL/GenBank/DDBJ whole genome shotgun (WGS) entry which is preliminary data.</text>
</comment>
<dbReference type="RefSeq" id="WP_046282424.1">
    <property type="nucleotide sequence ID" value="NZ_LATL02000354.1"/>
</dbReference>
<sequence length="192" mass="22088">MTAYTIDFSSVCQMSDEQFYQLCRKNPEIKFERNATGELMIMSPTGGETGNRNIEIAGDFVFWNRQNKLGKLFDSSTCFKLPNGANRSPDIAWIKQSRWDELTPEEKEKFPPIAPDFVLELMSPSDSLTATQAKMQEYMENQVKLAWLIDRKNLYVEIYRLEKSVEAFNSATTLFGEDVLPGFILDLKIVWS</sequence>
<dbReference type="EMBL" id="LATL02000354">
    <property type="protein sequence ID" value="KMW69888.1"/>
    <property type="molecule type" value="Genomic_DNA"/>
</dbReference>
<evidence type="ECO:0000259" key="1">
    <source>
        <dbReference type="Pfam" id="PF05685"/>
    </source>
</evidence>
<dbReference type="InterPro" id="IPR008538">
    <property type="entry name" value="Uma2"/>
</dbReference>
<evidence type="ECO:0000313" key="3">
    <source>
        <dbReference type="EMBL" id="KMW69888.1"/>
    </source>
</evidence>
<dbReference type="InterPro" id="IPR012296">
    <property type="entry name" value="Nuclease_put_TT1808"/>
</dbReference>
<protein>
    <recommendedName>
        <fullName evidence="1">Putative restriction endonuclease domain-containing protein</fullName>
    </recommendedName>
</protein>
<reference evidence="2 4" key="1">
    <citation type="submission" date="2015-06" db="EMBL/GenBank/DDBJ databases">
        <title>Draft genome assembly of filamentous brackish cyanobacterium Limnoraphis robusta strain CS-951.</title>
        <authorList>
            <person name="Willis A."/>
            <person name="Parks M."/>
            <person name="Burford M.A."/>
        </authorList>
    </citation>
    <scope>NUCLEOTIDE SEQUENCE [LARGE SCALE GENOMIC DNA]</scope>
    <source>
        <strain evidence="2 4">CS-951</strain>
    </source>
</reference>